<feature type="compositionally biased region" description="Low complexity" evidence="1">
    <location>
        <begin position="9"/>
        <end position="26"/>
    </location>
</feature>
<evidence type="ECO:0000256" key="1">
    <source>
        <dbReference type="SAM" id="MobiDB-lite"/>
    </source>
</evidence>
<organism evidence="2 3">
    <name type="scientific">Streptomyces guryensis</name>
    <dbReference type="NCBI Taxonomy" id="2886947"/>
    <lineage>
        <taxon>Bacteria</taxon>
        <taxon>Bacillati</taxon>
        <taxon>Actinomycetota</taxon>
        <taxon>Actinomycetes</taxon>
        <taxon>Kitasatosporales</taxon>
        <taxon>Streptomycetaceae</taxon>
        <taxon>Streptomyces</taxon>
    </lineage>
</organism>
<dbReference type="RefSeq" id="WP_232650689.1">
    <property type="nucleotide sequence ID" value="NZ_JAJSBI010000011.1"/>
</dbReference>
<gene>
    <name evidence="2" type="ORF">LJ657_23400</name>
</gene>
<protein>
    <submittedName>
        <fullName evidence="2">Uncharacterized protein</fullName>
    </submittedName>
</protein>
<comment type="caution">
    <text evidence="2">The sequence shown here is derived from an EMBL/GenBank/DDBJ whole genome shotgun (WGS) entry which is preliminary data.</text>
</comment>
<keyword evidence="3" id="KW-1185">Reference proteome</keyword>
<dbReference type="AlphaFoldDB" id="A0A9Q3VQ09"/>
<name>A0A9Q3VQ09_9ACTN</name>
<dbReference type="EMBL" id="JAJSBI010000011">
    <property type="protein sequence ID" value="MCD9876534.1"/>
    <property type="molecule type" value="Genomic_DNA"/>
</dbReference>
<accession>A0A9Q3VQ09</accession>
<dbReference type="Proteomes" id="UP001108029">
    <property type="component" value="Unassembled WGS sequence"/>
</dbReference>
<proteinExistence type="predicted"/>
<evidence type="ECO:0000313" key="2">
    <source>
        <dbReference type="EMBL" id="MCD9876534.1"/>
    </source>
</evidence>
<sequence length="102" mass="10497">MTGVSTACSQGSTGTPVPSSSSATPARNADEPGQVASNCTLKSSWKSGRTSSRRVAAVTLWTTSSTLRLRPRVAHRAASSPTGTRIHPAPATSSSASRRPFV</sequence>
<feature type="compositionally biased region" description="Polar residues" evidence="1">
    <location>
        <begin position="35"/>
        <end position="50"/>
    </location>
</feature>
<feature type="region of interest" description="Disordered" evidence="1">
    <location>
        <begin position="71"/>
        <end position="102"/>
    </location>
</feature>
<feature type="compositionally biased region" description="Low complexity" evidence="1">
    <location>
        <begin position="88"/>
        <end position="102"/>
    </location>
</feature>
<feature type="region of interest" description="Disordered" evidence="1">
    <location>
        <begin position="1"/>
        <end position="54"/>
    </location>
</feature>
<evidence type="ECO:0000313" key="3">
    <source>
        <dbReference type="Proteomes" id="UP001108029"/>
    </source>
</evidence>
<reference evidence="2" key="1">
    <citation type="submission" date="2021-12" db="EMBL/GenBank/DDBJ databases">
        <authorList>
            <person name="Lee J.-H."/>
            <person name="Kim S.-B."/>
        </authorList>
    </citation>
    <scope>NUCLEOTIDE SEQUENCE</scope>
    <source>
        <strain evidence="2">NR30</strain>
    </source>
</reference>